<gene>
    <name evidence="7" type="ORF">ACFOU2_22460</name>
</gene>
<name>A0ABV8BAA8_9BACI</name>
<organism evidence="7 8">
    <name type="scientific">Bacillus songklensis</name>
    <dbReference type="NCBI Taxonomy" id="1069116"/>
    <lineage>
        <taxon>Bacteria</taxon>
        <taxon>Bacillati</taxon>
        <taxon>Bacillota</taxon>
        <taxon>Bacilli</taxon>
        <taxon>Bacillales</taxon>
        <taxon>Bacillaceae</taxon>
        <taxon>Bacillus</taxon>
    </lineage>
</organism>
<dbReference type="EC" id="1.-.-.-" evidence="7"/>
<dbReference type="Pfam" id="PF02770">
    <property type="entry name" value="Acyl-CoA_dh_M"/>
    <property type="match status" value="1"/>
</dbReference>
<dbReference type="Pfam" id="PF02771">
    <property type="entry name" value="Acyl-CoA_dh_N"/>
    <property type="match status" value="1"/>
</dbReference>
<protein>
    <submittedName>
        <fullName evidence="7">Acyl-CoA dehydrogenase family protein</fullName>
        <ecNumber evidence="7">1.-.-.-</ecNumber>
    </submittedName>
</protein>
<proteinExistence type="predicted"/>
<feature type="domain" description="Acyl-CoA dehydrogenase C-terminal" evidence="6">
    <location>
        <begin position="245"/>
        <end position="361"/>
    </location>
</feature>
<accession>A0ABV8BAA8</accession>
<evidence type="ECO:0000256" key="1">
    <source>
        <dbReference type="ARBA" id="ARBA00022630"/>
    </source>
</evidence>
<dbReference type="InterPro" id="IPR006091">
    <property type="entry name" value="Acyl-CoA_Oxase/DH_mid-dom"/>
</dbReference>
<dbReference type="CDD" id="cd00567">
    <property type="entry name" value="ACAD"/>
    <property type="match status" value="1"/>
</dbReference>
<dbReference type="PANTHER" id="PTHR43884">
    <property type="entry name" value="ACYL-COA DEHYDROGENASE"/>
    <property type="match status" value="1"/>
</dbReference>
<feature type="domain" description="Acyl-CoA dehydrogenase/oxidase N-terminal" evidence="5">
    <location>
        <begin position="10"/>
        <end position="112"/>
    </location>
</feature>
<keyword evidence="8" id="KW-1185">Reference proteome</keyword>
<evidence type="ECO:0000256" key="3">
    <source>
        <dbReference type="SAM" id="MobiDB-lite"/>
    </source>
</evidence>
<dbReference type="InterPro" id="IPR037069">
    <property type="entry name" value="AcylCoA_DH/ox_N_sf"/>
</dbReference>
<dbReference type="PIRSF" id="PIRSF016578">
    <property type="entry name" value="HsaA"/>
    <property type="match status" value="1"/>
</dbReference>
<dbReference type="Gene3D" id="1.20.140.10">
    <property type="entry name" value="Butyryl-CoA Dehydrogenase, subunit A, domain 3"/>
    <property type="match status" value="1"/>
</dbReference>
<dbReference type="EMBL" id="JBHRZT010000072">
    <property type="protein sequence ID" value="MFC3886092.1"/>
    <property type="molecule type" value="Genomic_DNA"/>
</dbReference>
<evidence type="ECO:0000259" key="4">
    <source>
        <dbReference type="Pfam" id="PF02770"/>
    </source>
</evidence>
<evidence type="ECO:0000313" key="7">
    <source>
        <dbReference type="EMBL" id="MFC3886092.1"/>
    </source>
</evidence>
<dbReference type="SUPFAM" id="SSF47203">
    <property type="entry name" value="Acyl-CoA dehydrogenase C-terminal domain-like"/>
    <property type="match status" value="1"/>
</dbReference>
<dbReference type="Pfam" id="PF08028">
    <property type="entry name" value="Acyl-CoA_dh_2"/>
    <property type="match status" value="1"/>
</dbReference>
<dbReference type="Gene3D" id="1.10.540.10">
    <property type="entry name" value="Acyl-CoA dehydrogenase/oxidase, N-terminal domain"/>
    <property type="match status" value="1"/>
</dbReference>
<dbReference type="Gene3D" id="2.40.110.10">
    <property type="entry name" value="Butyryl-CoA Dehydrogenase, subunit A, domain 2"/>
    <property type="match status" value="1"/>
</dbReference>
<reference evidence="8" key="1">
    <citation type="journal article" date="2019" name="Int. J. Syst. Evol. Microbiol.">
        <title>The Global Catalogue of Microorganisms (GCM) 10K type strain sequencing project: providing services to taxonomists for standard genome sequencing and annotation.</title>
        <authorList>
            <consortium name="The Broad Institute Genomics Platform"/>
            <consortium name="The Broad Institute Genome Sequencing Center for Infectious Disease"/>
            <person name="Wu L."/>
            <person name="Ma J."/>
        </authorList>
    </citation>
    <scope>NUCLEOTIDE SEQUENCE [LARGE SCALE GENOMIC DNA]</scope>
    <source>
        <strain evidence="8">CCUG 61889</strain>
    </source>
</reference>
<dbReference type="InterPro" id="IPR013107">
    <property type="entry name" value="Acyl-CoA_DH_C"/>
</dbReference>
<dbReference type="RefSeq" id="WP_377918460.1">
    <property type="nucleotide sequence ID" value="NZ_JBHRZT010000072.1"/>
</dbReference>
<sequence length="381" mass="42530">MTISFVKTKKQQERYELIADLADQFAQSAQEIDEKGAFPHLNIERLKQSGYTKWTLPKIFGGESLPLYEMLLYQERLAKGDGSTALCIGWHLGIVMDLWEKKSWDEQTLNWMMAEIAGGALINGAATEPQTGSPTRGGKPHTTAQKTEAGWVLSGRKTFTTMSPALDYFLVKATIEGADQVGNFIVPSNRDGVIIEETWDMIAMRGTGSHDLLLKNVELPKEALSEVFIPEKKPQPNGWLLHIPACYMGIALAARDYAIEFAASYSPNSISGPIKELPNVQRLAGEMELELMSARHFMYAVAEKWDQSEKREELQGELSGVKHVVTNTAISVVDKAMRIVGAKSLQRSNPLQRYYRDVRAGLHNPPMDDMTIINLAKQAFR</sequence>
<evidence type="ECO:0000313" key="8">
    <source>
        <dbReference type="Proteomes" id="UP001595752"/>
    </source>
</evidence>
<feature type="domain" description="Acyl-CoA oxidase/dehydrogenase middle" evidence="4">
    <location>
        <begin position="125"/>
        <end position="217"/>
    </location>
</feature>
<dbReference type="InterPro" id="IPR046373">
    <property type="entry name" value="Acyl-CoA_Oxase/DH_mid-dom_sf"/>
</dbReference>
<dbReference type="InterPro" id="IPR013786">
    <property type="entry name" value="AcylCoA_DH/ox_N"/>
</dbReference>
<dbReference type="InterPro" id="IPR036250">
    <property type="entry name" value="AcylCo_DH-like_C"/>
</dbReference>
<dbReference type="InterPro" id="IPR009100">
    <property type="entry name" value="AcylCoA_DH/oxidase_NM_dom_sf"/>
</dbReference>
<keyword evidence="1" id="KW-0285">Flavoprotein</keyword>
<dbReference type="SUPFAM" id="SSF56645">
    <property type="entry name" value="Acyl-CoA dehydrogenase NM domain-like"/>
    <property type="match status" value="1"/>
</dbReference>
<feature type="region of interest" description="Disordered" evidence="3">
    <location>
        <begin position="124"/>
        <end position="147"/>
    </location>
</feature>
<dbReference type="PANTHER" id="PTHR43884:SF25">
    <property type="entry name" value="ACYL-COA DEHYDROGENASE YDBM-RELATED"/>
    <property type="match status" value="1"/>
</dbReference>
<dbReference type="Proteomes" id="UP001595752">
    <property type="component" value="Unassembled WGS sequence"/>
</dbReference>
<comment type="caution">
    <text evidence="7">The sequence shown here is derived from an EMBL/GenBank/DDBJ whole genome shotgun (WGS) entry which is preliminary data.</text>
</comment>
<dbReference type="GO" id="GO:0016491">
    <property type="term" value="F:oxidoreductase activity"/>
    <property type="evidence" value="ECO:0007669"/>
    <property type="project" value="UniProtKB-KW"/>
</dbReference>
<evidence type="ECO:0000259" key="6">
    <source>
        <dbReference type="Pfam" id="PF08028"/>
    </source>
</evidence>
<evidence type="ECO:0000259" key="5">
    <source>
        <dbReference type="Pfam" id="PF02771"/>
    </source>
</evidence>
<evidence type="ECO:0000256" key="2">
    <source>
        <dbReference type="ARBA" id="ARBA00023002"/>
    </source>
</evidence>
<keyword evidence="2 7" id="KW-0560">Oxidoreductase</keyword>